<keyword evidence="10 12" id="KW-0472">Membrane</keyword>
<dbReference type="Proteomes" id="UP000198519">
    <property type="component" value="Unassembled WGS sequence"/>
</dbReference>
<dbReference type="EMBL" id="FOUE01000003">
    <property type="protein sequence ID" value="SFM42782.1"/>
    <property type="molecule type" value="Genomic_DNA"/>
</dbReference>
<evidence type="ECO:0000256" key="10">
    <source>
        <dbReference type="ARBA" id="ARBA00023136"/>
    </source>
</evidence>
<evidence type="ECO:0000256" key="12">
    <source>
        <dbReference type="SAM" id="Phobius"/>
    </source>
</evidence>
<keyword evidence="5" id="KW-0479">Metal-binding</keyword>
<keyword evidence="3 14" id="KW-0645">Protease</keyword>
<evidence type="ECO:0000259" key="13">
    <source>
        <dbReference type="Pfam" id="PF01435"/>
    </source>
</evidence>
<dbReference type="GO" id="GO:0004222">
    <property type="term" value="F:metalloendopeptidase activity"/>
    <property type="evidence" value="ECO:0007669"/>
    <property type="project" value="InterPro"/>
</dbReference>
<reference evidence="15" key="1">
    <citation type="submission" date="2016-10" db="EMBL/GenBank/DDBJ databases">
        <authorList>
            <person name="Varghese N."/>
            <person name="Submissions S."/>
        </authorList>
    </citation>
    <scope>NUCLEOTIDE SEQUENCE [LARGE SCALE GENOMIC DNA]</scope>
    <source>
        <strain evidence="15">CGMCC 1.7061</strain>
    </source>
</reference>
<dbReference type="PANTHER" id="PTHR43221:SF2">
    <property type="entry name" value="PROTEASE HTPX HOMOLOG"/>
    <property type="match status" value="1"/>
</dbReference>
<evidence type="ECO:0000313" key="15">
    <source>
        <dbReference type="Proteomes" id="UP000198519"/>
    </source>
</evidence>
<dbReference type="RefSeq" id="WP_092023080.1">
    <property type="nucleotide sequence ID" value="NZ_FOUE01000003.1"/>
</dbReference>
<dbReference type="Gene3D" id="3.30.2010.10">
    <property type="entry name" value="Metalloproteases ('zincins'), catalytic domain"/>
    <property type="match status" value="1"/>
</dbReference>
<feature type="transmembrane region" description="Helical" evidence="12">
    <location>
        <begin position="62"/>
        <end position="81"/>
    </location>
</feature>
<sequence>MSNPAFFERQANARRNTSLLVVLFLAAVVLISLAVCLVGYMVTRSESTSLSYLDWLLSKHGLITAGSVAGLILLVSLVRWLDLAGGGERVANMVGARLIDPSTQNQDERRFRNVVEEMAIASGVPVPQLYVMDRESSINAFVAGYTPSEAVMVITQGALNNLSRDELQGVVGHEFSHILNGDMRINIRLIAILAGILVIGQIGSFIFQSSAHRSSFSSRRDNQQAAIAMAVFGLALLVIGYVGVFFGRLIQAAVSRQRELLADASSVQFTRNPEGIASALYKIGQKGGLLRSTSHATDMNHMCFGESAKMAFSSLLASHPPIEKRIEAIQPGMLTRLKSRMRDTVPAAEIRRGADTASPSAQSSSPLASQVAGFASGGISRNLSPISRAPTPGQFSGKVGQVTRDSEQYAESLLAQLPATFRELLYTRSGAIQLCYALVTYELEPDTRQNHLELLEPHPAFRPEAHLLERFIPTLTKLGPGIRFPALELAMPALRQLAPDERELLANCVQTLVMADNRMTLFEFALTSFLKRHLSVDAGRAPGVRYRSYRPVAAHLTTLFSLMARAGTASSEEASQLYQEAIAGFCEPGDAANTMPDKVSLKALGEALRHLNGLSPLLKPAIIDACGHCVTHDGKVDATEYDIMRLVADQLDCPMPPLTTTTV</sequence>
<evidence type="ECO:0000256" key="9">
    <source>
        <dbReference type="ARBA" id="ARBA00023049"/>
    </source>
</evidence>
<dbReference type="GO" id="GO:0046872">
    <property type="term" value="F:metal ion binding"/>
    <property type="evidence" value="ECO:0007669"/>
    <property type="project" value="UniProtKB-KW"/>
</dbReference>
<evidence type="ECO:0000256" key="1">
    <source>
        <dbReference type="ARBA" id="ARBA00001947"/>
    </source>
</evidence>
<dbReference type="GO" id="GO:0006508">
    <property type="term" value="P:proteolysis"/>
    <property type="evidence" value="ECO:0007669"/>
    <property type="project" value="UniProtKB-KW"/>
</dbReference>
<keyword evidence="4 12" id="KW-0812">Transmembrane</keyword>
<dbReference type="STRING" id="488535.SAMN04487963_2544"/>
<keyword evidence="2" id="KW-1003">Cell membrane</keyword>
<evidence type="ECO:0000313" key="14">
    <source>
        <dbReference type="EMBL" id="SFM42782.1"/>
    </source>
</evidence>
<feature type="domain" description="Peptidase M48" evidence="13">
    <location>
        <begin position="106"/>
        <end position="330"/>
    </location>
</feature>
<feature type="transmembrane region" description="Helical" evidence="12">
    <location>
        <begin position="227"/>
        <end position="250"/>
    </location>
</feature>
<feature type="transmembrane region" description="Helical" evidence="12">
    <location>
        <begin position="20"/>
        <end position="42"/>
    </location>
</feature>
<dbReference type="InterPro" id="IPR001915">
    <property type="entry name" value="Peptidase_M48"/>
</dbReference>
<evidence type="ECO:0000256" key="6">
    <source>
        <dbReference type="ARBA" id="ARBA00022801"/>
    </source>
</evidence>
<accession>A0A1I4QRT4</accession>
<comment type="cofactor">
    <cofactor evidence="1">
        <name>Zn(2+)</name>
        <dbReference type="ChEBI" id="CHEBI:29105"/>
    </cofactor>
</comment>
<keyword evidence="8 12" id="KW-1133">Transmembrane helix</keyword>
<dbReference type="Pfam" id="PF01435">
    <property type="entry name" value="Peptidase_M48"/>
    <property type="match status" value="1"/>
</dbReference>
<keyword evidence="9" id="KW-0482">Metalloprotease</keyword>
<keyword evidence="15" id="KW-1185">Reference proteome</keyword>
<evidence type="ECO:0000256" key="5">
    <source>
        <dbReference type="ARBA" id="ARBA00022723"/>
    </source>
</evidence>
<dbReference type="CDD" id="cd07340">
    <property type="entry name" value="M48B_Htpx_like"/>
    <property type="match status" value="1"/>
</dbReference>
<gene>
    <name evidence="14" type="ORF">SAMN04487963_2544</name>
</gene>
<evidence type="ECO:0000256" key="7">
    <source>
        <dbReference type="ARBA" id="ARBA00022833"/>
    </source>
</evidence>
<organism evidence="14 15">
    <name type="scientific">Marinobacter zhejiangensis</name>
    <dbReference type="NCBI Taxonomy" id="488535"/>
    <lineage>
        <taxon>Bacteria</taxon>
        <taxon>Pseudomonadati</taxon>
        <taxon>Pseudomonadota</taxon>
        <taxon>Gammaproteobacteria</taxon>
        <taxon>Pseudomonadales</taxon>
        <taxon>Marinobacteraceae</taxon>
        <taxon>Marinobacter</taxon>
    </lineage>
</organism>
<keyword evidence="6" id="KW-0378">Hydrolase</keyword>
<feature type="transmembrane region" description="Helical" evidence="12">
    <location>
        <begin position="185"/>
        <end position="207"/>
    </location>
</feature>
<evidence type="ECO:0000256" key="4">
    <source>
        <dbReference type="ARBA" id="ARBA00022692"/>
    </source>
</evidence>
<evidence type="ECO:0000256" key="11">
    <source>
        <dbReference type="SAM" id="MobiDB-lite"/>
    </source>
</evidence>
<evidence type="ECO:0000256" key="2">
    <source>
        <dbReference type="ARBA" id="ARBA00022475"/>
    </source>
</evidence>
<feature type="region of interest" description="Disordered" evidence="11">
    <location>
        <begin position="383"/>
        <end position="402"/>
    </location>
</feature>
<dbReference type="OrthoDB" id="15218at2"/>
<proteinExistence type="predicted"/>
<keyword evidence="7" id="KW-0862">Zinc</keyword>
<dbReference type="PANTHER" id="PTHR43221">
    <property type="entry name" value="PROTEASE HTPX"/>
    <property type="match status" value="1"/>
</dbReference>
<dbReference type="AlphaFoldDB" id="A0A1I4QRT4"/>
<evidence type="ECO:0000256" key="3">
    <source>
        <dbReference type="ARBA" id="ARBA00022670"/>
    </source>
</evidence>
<dbReference type="InterPro" id="IPR050083">
    <property type="entry name" value="HtpX_protease"/>
</dbReference>
<evidence type="ECO:0000256" key="8">
    <source>
        <dbReference type="ARBA" id="ARBA00022989"/>
    </source>
</evidence>
<name>A0A1I4QRT4_9GAMM</name>
<protein>
    <submittedName>
        <fullName evidence="14">Zn-dependent protease with chaperone function</fullName>
    </submittedName>
</protein>